<dbReference type="Pfam" id="PF01037">
    <property type="entry name" value="AsnC_trans_reg"/>
    <property type="match status" value="1"/>
</dbReference>
<dbReference type="InterPro" id="IPR011008">
    <property type="entry name" value="Dimeric_a/b-barrel"/>
</dbReference>
<dbReference type="PROSITE" id="PS50956">
    <property type="entry name" value="HTH_ASNC_2"/>
    <property type="match status" value="1"/>
</dbReference>
<evidence type="ECO:0000256" key="3">
    <source>
        <dbReference type="ARBA" id="ARBA00023163"/>
    </source>
</evidence>
<keyword evidence="1" id="KW-0805">Transcription regulation</keyword>
<gene>
    <name evidence="5" type="ORF">E2L05_05480</name>
</gene>
<dbReference type="Proteomes" id="UP000294562">
    <property type="component" value="Unassembled WGS sequence"/>
</dbReference>
<dbReference type="Gene3D" id="3.30.70.920">
    <property type="match status" value="1"/>
</dbReference>
<name>A0A4R6B1E1_9RHOB</name>
<evidence type="ECO:0000259" key="4">
    <source>
        <dbReference type="PROSITE" id="PS50956"/>
    </source>
</evidence>
<dbReference type="CDD" id="cd00090">
    <property type="entry name" value="HTH_ARSR"/>
    <property type="match status" value="1"/>
</dbReference>
<dbReference type="InterPro" id="IPR036390">
    <property type="entry name" value="WH_DNA-bd_sf"/>
</dbReference>
<evidence type="ECO:0000313" key="5">
    <source>
        <dbReference type="EMBL" id="TDL90380.1"/>
    </source>
</evidence>
<dbReference type="InterPro" id="IPR011991">
    <property type="entry name" value="ArsR-like_HTH"/>
</dbReference>
<dbReference type="OrthoDB" id="7856348at2"/>
<dbReference type="GO" id="GO:0005829">
    <property type="term" value="C:cytosol"/>
    <property type="evidence" value="ECO:0007669"/>
    <property type="project" value="TreeGrafter"/>
</dbReference>
<dbReference type="SMART" id="SM00344">
    <property type="entry name" value="HTH_ASNC"/>
    <property type="match status" value="1"/>
</dbReference>
<dbReference type="Gene3D" id="1.10.10.10">
    <property type="entry name" value="Winged helix-like DNA-binding domain superfamily/Winged helix DNA-binding domain"/>
    <property type="match status" value="1"/>
</dbReference>
<sequence>MDKFDRQILNAIQHDTRLTSEKLSQLVGLSQDACRKRLLKLREEGVIEQEIAVLSPEKVGRDLLMIVGVTMAVETTHEVDVFKARMHDAPEVMQCYYVTGESDFIIVLSVPDMPNYESFVREHFLSGVGVASFRTNVVMDRVKVGFALPVLD</sequence>
<keyword evidence="6" id="KW-1185">Reference proteome</keyword>
<dbReference type="EMBL" id="SMZO01000009">
    <property type="protein sequence ID" value="TDL90380.1"/>
    <property type="molecule type" value="Genomic_DNA"/>
</dbReference>
<dbReference type="PANTHER" id="PTHR30154">
    <property type="entry name" value="LEUCINE-RESPONSIVE REGULATORY PROTEIN"/>
    <property type="match status" value="1"/>
</dbReference>
<dbReference type="Pfam" id="PF13404">
    <property type="entry name" value="HTH_AsnC-type"/>
    <property type="match status" value="1"/>
</dbReference>
<feature type="domain" description="HTH asnC-type" evidence="4">
    <location>
        <begin position="1"/>
        <end position="62"/>
    </location>
</feature>
<dbReference type="AlphaFoldDB" id="A0A4R6B1E1"/>
<evidence type="ECO:0000313" key="6">
    <source>
        <dbReference type="Proteomes" id="UP000294562"/>
    </source>
</evidence>
<dbReference type="RefSeq" id="WP_133341895.1">
    <property type="nucleotide sequence ID" value="NZ_SMZO01000009.1"/>
</dbReference>
<dbReference type="GO" id="GO:0043200">
    <property type="term" value="P:response to amino acid"/>
    <property type="evidence" value="ECO:0007669"/>
    <property type="project" value="TreeGrafter"/>
</dbReference>
<keyword evidence="2" id="KW-0238">DNA-binding</keyword>
<dbReference type="InterPro" id="IPR000485">
    <property type="entry name" value="AsnC-type_HTH_dom"/>
</dbReference>
<protein>
    <submittedName>
        <fullName evidence="5">Lrp/AsnC family transcriptional regulator</fullName>
    </submittedName>
</protein>
<proteinExistence type="predicted"/>
<evidence type="ECO:0000256" key="2">
    <source>
        <dbReference type="ARBA" id="ARBA00023125"/>
    </source>
</evidence>
<dbReference type="PANTHER" id="PTHR30154:SF34">
    <property type="entry name" value="TRANSCRIPTIONAL REGULATOR AZLB"/>
    <property type="match status" value="1"/>
</dbReference>
<dbReference type="GO" id="GO:0006355">
    <property type="term" value="P:regulation of DNA-templated transcription"/>
    <property type="evidence" value="ECO:0007669"/>
    <property type="project" value="UniProtKB-ARBA"/>
</dbReference>
<keyword evidence="3" id="KW-0804">Transcription</keyword>
<dbReference type="PRINTS" id="PR00033">
    <property type="entry name" value="HTHASNC"/>
</dbReference>
<evidence type="ECO:0000256" key="1">
    <source>
        <dbReference type="ARBA" id="ARBA00023015"/>
    </source>
</evidence>
<organism evidence="5 6">
    <name type="scientific">Meridianimarinicoccus aquatilis</name>
    <dbReference type="NCBI Taxonomy" id="2552766"/>
    <lineage>
        <taxon>Bacteria</taxon>
        <taxon>Pseudomonadati</taxon>
        <taxon>Pseudomonadota</taxon>
        <taxon>Alphaproteobacteria</taxon>
        <taxon>Rhodobacterales</taxon>
        <taxon>Paracoccaceae</taxon>
        <taxon>Meridianimarinicoccus</taxon>
    </lineage>
</organism>
<dbReference type="InterPro" id="IPR019887">
    <property type="entry name" value="Tscrpt_reg_AsnC/Lrp_C"/>
</dbReference>
<accession>A0A4R6B1E1</accession>
<reference evidence="5 6" key="1">
    <citation type="submission" date="2019-03" db="EMBL/GenBank/DDBJ databases">
        <title>Rhodobacteraceae bacterium SM1902, a new member of the family Rhodobacteraceae isolated from Yantai.</title>
        <authorList>
            <person name="Sun Y."/>
        </authorList>
    </citation>
    <scope>NUCLEOTIDE SEQUENCE [LARGE SCALE GENOMIC DNA]</scope>
    <source>
        <strain evidence="5 6">SM1902</strain>
    </source>
</reference>
<dbReference type="InterPro" id="IPR036388">
    <property type="entry name" value="WH-like_DNA-bd_sf"/>
</dbReference>
<comment type="caution">
    <text evidence="5">The sequence shown here is derived from an EMBL/GenBank/DDBJ whole genome shotgun (WGS) entry which is preliminary data.</text>
</comment>
<dbReference type="SUPFAM" id="SSF54909">
    <property type="entry name" value="Dimeric alpha+beta barrel"/>
    <property type="match status" value="1"/>
</dbReference>
<dbReference type="SUPFAM" id="SSF46785">
    <property type="entry name" value="Winged helix' DNA-binding domain"/>
    <property type="match status" value="1"/>
</dbReference>
<dbReference type="GO" id="GO:0043565">
    <property type="term" value="F:sequence-specific DNA binding"/>
    <property type="evidence" value="ECO:0007669"/>
    <property type="project" value="InterPro"/>
</dbReference>
<dbReference type="InterPro" id="IPR019888">
    <property type="entry name" value="Tscrpt_reg_AsnC-like"/>
</dbReference>